<dbReference type="EMBL" id="JAWJWE010000002">
    <property type="protein sequence ID" value="KAK6643270.1"/>
    <property type="molecule type" value="Genomic_DNA"/>
</dbReference>
<comment type="caution">
    <text evidence="2">The sequence shown here is derived from an EMBL/GenBank/DDBJ whole genome shotgun (WGS) entry which is preliminary data.</text>
</comment>
<keyword evidence="1" id="KW-1133">Transmembrane helix</keyword>
<gene>
    <name evidence="2" type="ORF">RUM43_004775</name>
</gene>
<dbReference type="Proteomes" id="UP001372834">
    <property type="component" value="Unassembled WGS sequence"/>
</dbReference>
<organism evidence="2 3">
    <name type="scientific">Polyplax serrata</name>
    <name type="common">Common mouse louse</name>
    <dbReference type="NCBI Taxonomy" id="468196"/>
    <lineage>
        <taxon>Eukaryota</taxon>
        <taxon>Metazoa</taxon>
        <taxon>Ecdysozoa</taxon>
        <taxon>Arthropoda</taxon>
        <taxon>Hexapoda</taxon>
        <taxon>Insecta</taxon>
        <taxon>Pterygota</taxon>
        <taxon>Neoptera</taxon>
        <taxon>Paraneoptera</taxon>
        <taxon>Psocodea</taxon>
        <taxon>Troctomorpha</taxon>
        <taxon>Phthiraptera</taxon>
        <taxon>Anoplura</taxon>
        <taxon>Polyplacidae</taxon>
        <taxon>Polyplax</taxon>
    </lineage>
</organism>
<accession>A0AAN8XMG2</accession>
<evidence type="ECO:0000313" key="3">
    <source>
        <dbReference type="Proteomes" id="UP001372834"/>
    </source>
</evidence>
<reference evidence="2 3" key="1">
    <citation type="submission" date="2023-10" db="EMBL/GenBank/DDBJ databases">
        <title>Genomes of two closely related lineages of the louse Polyplax serrata with different host specificities.</title>
        <authorList>
            <person name="Martinu J."/>
            <person name="Tarabai H."/>
            <person name="Stefka J."/>
            <person name="Hypsa V."/>
        </authorList>
    </citation>
    <scope>NUCLEOTIDE SEQUENCE [LARGE SCALE GENOMIC DNA]</scope>
    <source>
        <strain evidence="2">HR10_N</strain>
    </source>
</reference>
<evidence type="ECO:0000313" key="2">
    <source>
        <dbReference type="EMBL" id="KAK6643270.1"/>
    </source>
</evidence>
<evidence type="ECO:0000256" key="1">
    <source>
        <dbReference type="SAM" id="Phobius"/>
    </source>
</evidence>
<keyword evidence="1" id="KW-0812">Transmembrane</keyword>
<sequence>MLVLRASMTQILLLSVLILVVPWMFFLDIVNSPYLNDWSNDLTNGGEFPRRDLRAETYR</sequence>
<name>A0AAN8XMG2_POLSC</name>
<keyword evidence="1" id="KW-0472">Membrane</keyword>
<protein>
    <submittedName>
        <fullName evidence="2">Uncharacterized protein</fullName>
    </submittedName>
</protein>
<dbReference type="AlphaFoldDB" id="A0AAN8XMG2"/>
<feature type="transmembrane region" description="Helical" evidence="1">
    <location>
        <begin position="12"/>
        <end position="30"/>
    </location>
</feature>
<proteinExistence type="predicted"/>